<name>A0A2I0IA18_PUNGR</name>
<dbReference type="Proteomes" id="UP000233551">
    <property type="component" value="Unassembled WGS sequence"/>
</dbReference>
<sequence>MTPIVGKTLATPIRGWSKWRPPLLEIGRILKLGILPIPADGAMTRGIILRRPPPRIGVRCLRLGSPMPSPDWGCQRTSWHRLRPN</sequence>
<accession>A0A2I0IA18</accession>
<evidence type="ECO:0000313" key="2">
    <source>
        <dbReference type="Proteomes" id="UP000233551"/>
    </source>
</evidence>
<dbReference type="EMBL" id="PGOL01003489">
    <property type="protein sequence ID" value="PKI40835.1"/>
    <property type="molecule type" value="Genomic_DNA"/>
</dbReference>
<proteinExistence type="predicted"/>
<organism evidence="1 2">
    <name type="scientific">Punica granatum</name>
    <name type="common">Pomegranate</name>
    <dbReference type="NCBI Taxonomy" id="22663"/>
    <lineage>
        <taxon>Eukaryota</taxon>
        <taxon>Viridiplantae</taxon>
        <taxon>Streptophyta</taxon>
        <taxon>Embryophyta</taxon>
        <taxon>Tracheophyta</taxon>
        <taxon>Spermatophyta</taxon>
        <taxon>Magnoliopsida</taxon>
        <taxon>eudicotyledons</taxon>
        <taxon>Gunneridae</taxon>
        <taxon>Pentapetalae</taxon>
        <taxon>rosids</taxon>
        <taxon>malvids</taxon>
        <taxon>Myrtales</taxon>
        <taxon>Lythraceae</taxon>
        <taxon>Punica</taxon>
    </lineage>
</organism>
<keyword evidence="2" id="KW-1185">Reference proteome</keyword>
<reference evidence="1 2" key="1">
    <citation type="submission" date="2017-11" db="EMBL/GenBank/DDBJ databases">
        <title>De-novo sequencing of pomegranate (Punica granatum L.) genome.</title>
        <authorList>
            <person name="Akparov Z."/>
            <person name="Amiraslanov A."/>
            <person name="Hajiyeva S."/>
            <person name="Abbasov M."/>
            <person name="Kaur K."/>
            <person name="Hamwieh A."/>
            <person name="Solovyev V."/>
            <person name="Salamov A."/>
            <person name="Braich B."/>
            <person name="Kosarev P."/>
            <person name="Mahmoud A."/>
            <person name="Hajiyev E."/>
            <person name="Babayeva S."/>
            <person name="Izzatullayeva V."/>
            <person name="Mammadov A."/>
            <person name="Mammadov A."/>
            <person name="Sharifova S."/>
            <person name="Ojaghi J."/>
            <person name="Eynullazada K."/>
            <person name="Bayramov B."/>
            <person name="Abdulazimova A."/>
            <person name="Shahmuradov I."/>
        </authorList>
    </citation>
    <scope>NUCLEOTIDE SEQUENCE [LARGE SCALE GENOMIC DNA]</scope>
    <source>
        <strain evidence="2">cv. AG2017</strain>
        <tissue evidence="1">Leaf</tissue>
    </source>
</reference>
<dbReference type="AlphaFoldDB" id="A0A2I0IA18"/>
<protein>
    <submittedName>
        <fullName evidence="1">Uncharacterized protein</fullName>
    </submittedName>
</protein>
<evidence type="ECO:0000313" key="1">
    <source>
        <dbReference type="EMBL" id="PKI40835.1"/>
    </source>
</evidence>
<gene>
    <name evidence="1" type="ORF">CRG98_038846</name>
</gene>
<comment type="caution">
    <text evidence="1">The sequence shown here is derived from an EMBL/GenBank/DDBJ whole genome shotgun (WGS) entry which is preliminary data.</text>
</comment>